<dbReference type="Proteomes" id="UP000887576">
    <property type="component" value="Unplaced"/>
</dbReference>
<reference evidence="2" key="1">
    <citation type="submission" date="2022-11" db="UniProtKB">
        <authorList>
            <consortium name="WormBaseParasite"/>
        </authorList>
    </citation>
    <scope>IDENTIFICATION</scope>
</reference>
<name>A0AC34QHD5_9BILA</name>
<organism evidence="1 2">
    <name type="scientific">Panagrolaimus sp. JU765</name>
    <dbReference type="NCBI Taxonomy" id="591449"/>
    <lineage>
        <taxon>Eukaryota</taxon>
        <taxon>Metazoa</taxon>
        <taxon>Ecdysozoa</taxon>
        <taxon>Nematoda</taxon>
        <taxon>Chromadorea</taxon>
        <taxon>Rhabditida</taxon>
        <taxon>Tylenchina</taxon>
        <taxon>Panagrolaimomorpha</taxon>
        <taxon>Panagrolaimoidea</taxon>
        <taxon>Panagrolaimidae</taxon>
        <taxon>Panagrolaimus</taxon>
    </lineage>
</organism>
<accession>A0AC34QHD5</accession>
<evidence type="ECO:0000313" key="2">
    <source>
        <dbReference type="WBParaSite" id="JU765_v2.g16280.t1"/>
    </source>
</evidence>
<evidence type="ECO:0000313" key="1">
    <source>
        <dbReference type="Proteomes" id="UP000887576"/>
    </source>
</evidence>
<proteinExistence type="predicted"/>
<sequence length="437" mass="49591">MLHRSPSGAQRKIRRRIEELTQQRQPSTFSSSSLQSQQSTATETFIDSGYRSLVDSSAYRSILDDMSYRNETRSDEIFSSEKVSINTFSKPEPARRTLALTDKSNNSNNLIEKYNQPLSATESSSVFVNQNYFGPTKPTVEVHPMPAPRSSLTSQPILLQKGPPIPPPIPKKPENLRKKIEQQSSFQDMSISVSPNENEVPRVNGIKYESETSSENAYVIEKEALCNSKPCSSVEALDRLHTSSLVRSMAEEFDGARLSAVDVTELEKRRISSINKLISKIAERTADLDTIKSEKEAALSAIQKLLENHSTLPKIEREIKMRANLIQLEGVARVRLQQINNLTKEQASALQDRIDYWHQKIDDIRYLAIFVSQRIVEIEDQICQYLSKEDFVVYKKNMELLIELEAENTETKEKLDSVQKQIEQLQNICPLPGANKT</sequence>
<dbReference type="WBParaSite" id="JU765_v2.g16280.t1">
    <property type="protein sequence ID" value="JU765_v2.g16280.t1"/>
    <property type="gene ID" value="JU765_v2.g16280"/>
</dbReference>
<protein>
    <submittedName>
        <fullName evidence="2">ASD2 domain-containing protein</fullName>
    </submittedName>
</protein>